<gene>
    <name evidence="1" type="ORF">PCASD_14963</name>
</gene>
<dbReference type="EMBL" id="PGCI01000215">
    <property type="protein sequence ID" value="PLW33651.1"/>
    <property type="molecule type" value="Genomic_DNA"/>
</dbReference>
<dbReference type="SUPFAM" id="SSF52540">
    <property type="entry name" value="P-loop containing nucleoside triphosphate hydrolases"/>
    <property type="match status" value="1"/>
</dbReference>
<dbReference type="AlphaFoldDB" id="A0A2N5U7C4"/>
<evidence type="ECO:0000313" key="2">
    <source>
        <dbReference type="Proteomes" id="UP000235392"/>
    </source>
</evidence>
<accession>A0A2N5U7C4</accession>
<reference evidence="1 2" key="1">
    <citation type="submission" date="2017-11" db="EMBL/GenBank/DDBJ databases">
        <title>De novo assembly and phasing of dikaryotic genomes from two isolates of Puccinia coronata f. sp. avenae, the causal agent of oat crown rust.</title>
        <authorList>
            <person name="Miller M.E."/>
            <person name="Zhang Y."/>
            <person name="Omidvar V."/>
            <person name="Sperschneider J."/>
            <person name="Schwessinger B."/>
            <person name="Raley C."/>
            <person name="Palmer J.M."/>
            <person name="Garnica D."/>
            <person name="Upadhyaya N."/>
            <person name="Rathjen J."/>
            <person name="Taylor J.M."/>
            <person name="Park R.F."/>
            <person name="Dodds P.N."/>
            <person name="Hirsch C.D."/>
            <person name="Kianian S.F."/>
            <person name="Figueroa M."/>
        </authorList>
    </citation>
    <scope>NUCLEOTIDE SEQUENCE [LARGE SCALE GENOMIC DNA]</scope>
    <source>
        <strain evidence="1">12SD80</strain>
    </source>
</reference>
<comment type="caution">
    <text evidence="1">The sequence shown here is derived from an EMBL/GenBank/DDBJ whole genome shotgun (WGS) entry which is preliminary data.</text>
</comment>
<dbReference type="InterPro" id="IPR027417">
    <property type="entry name" value="P-loop_NTPase"/>
</dbReference>
<sequence>MTPNPNRFAPLTQTLPLTKRTWLATGINVFRKIFDMKRKDLIKYIADTANKFYGQPAKPLQIDTVANLVMGRNTFFLAGTGFGKSRIAEIYYKLILQKKTCGCTSLESVGLPWR</sequence>
<name>A0A2N5U7C4_9BASI</name>
<organism evidence="1 2">
    <name type="scientific">Puccinia coronata f. sp. avenae</name>
    <dbReference type="NCBI Taxonomy" id="200324"/>
    <lineage>
        <taxon>Eukaryota</taxon>
        <taxon>Fungi</taxon>
        <taxon>Dikarya</taxon>
        <taxon>Basidiomycota</taxon>
        <taxon>Pucciniomycotina</taxon>
        <taxon>Pucciniomycetes</taxon>
        <taxon>Pucciniales</taxon>
        <taxon>Pucciniaceae</taxon>
        <taxon>Puccinia</taxon>
    </lineage>
</organism>
<evidence type="ECO:0000313" key="1">
    <source>
        <dbReference type="EMBL" id="PLW33651.1"/>
    </source>
</evidence>
<protein>
    <submittedName>
        <fullName evidence="1">Uncharacterized protein</fullName>
    </submittedName>
</protein>
<dbReference type="Proteomes" id="UP000235392">
    <property type="component" value="Unassembled WGS sequence"/>
</dbReference>
<proteinExistence type="predicted"/>